<feature type="transmembrane region" description="Helical" evidence="1">
    <location>
        <begin position="9"/>
        <end position="28"/>
    </location>
</feature>
<evidence type="ECO:0000256" key="1">
    <source>
        <dbReference type="SAM" id="Phobius"/>
    </source>
</evidence>
<feature type="transmembrane region" description="Helical" evidence="1">
    <location>
        <begin position="34"/>
        <end position="56"/>
    </location>
</feature>
<keyword evidence="1" id="KW-1133">Transmembrane helix</keyword>
<proteinExistence type="predicted"/>
<organism evidence="2 3">
    <name type="scientific">Acinetobacter higginsii</name>
    <dbReference type="NCBI Taxonomy" id="70347"/>
    <lineage>
        <taxon>Bacteria</taxon>
        <taxon>Pseudomonadati</taxon>
        <taxon>Pseudomonadota</taxon>
        <taxon>Gammaproteobacteria</taxon>
        <taxon>Moraxellales</taxon>
        <taxon>Moraxellaceae</taxon>
        <taxon>Acinetobacter</taxon>
    </lineage>
</organism>
<name>N8XM34_9GAMM</name>
<protein>
    <submittedName>
        <fullName evidence="2">Uncharacterized protein</fullName>
    </submittedName>
</protein>
<evidence type="ECO:0000313" key="3">
    <source>
        <dbReference type="Proteomes" id="UP000013209"/>
    </source>
</evidence>
<comment type="caution">
    <text evidence="2">The sequence shown here is derived from an EMBL/GenBank/DDBJ whole genome shotgun (WGS) entry which is preliminary data.</text>
</comment>
<reference evidence="2 3" key="1">
    <citation type="submission" date="2013-02" db="EMBL/GenBank/DDBJ databases">
        <title>The Genome Sequence of Acinetobacter sp. CIP 56.2.</title>
        <authorList>
            <consortium name="The Broad Institute Genome Sequencing Platform"/>
            <consortium name="The Broad Institute Genome Sequencing Center for Infectious Disease"/>
            <person name="Cerqueira G."/>
            <person name="Feldgarden M."/>
            <person name="Courvalin P."/>
            <person name="Perichon B."/>
            <person name="Grillot-Courvalin C."/>
            <person name="Clermont D."/>
            <person name="Rocha E."/>
            <person name="Yoon E.-J."/>
            <person name="Nemec A."/>
            <person name="Walker B."/>
            <person name="Young S.K."/>
            <person name="Zeng Q."/>
            <person name="Gargeya S."/>
            <person name="Fitzgerald M."/>
            <person name="Haas B."/>
            <person name="Abouelleil A."/>
            <person name="Alvarado L."/>
            <person name="Arachchi H.M."/>
            <person name="Berlin A.M."/>
            <person name="Chapman S.B."/>
            <person name="Dewar J."/>
            <person name="Goldberg J."/>
            <person name="Griggs A."/>
            <person name="Gujja S."/>
            <person name="Hansen M."/>
            <person name="Howarth C."/>
            <person name="Imamovic A."/>
            <person name="Larimer J."/>
            <person name="McCowan C."/>
            <person name="Murphy C."/>
            <person name="Neiman D."/>
            <person name="Pearson M."/>
            <person name="Priest M."/>
            <person name="Roberts A."/>
            <person name="Saif S."/>
            <person name="Shea T."/>
            <person name="Sisk P."/>
            <person name="Sykes S."/>
            <person name="Wortman J."/>
            <person name="Nusbaum C."/>
            <person name="Birren B."/>
        </authorList>
    </citation>
    <scope>NUCLEOTIDE SEQUENCE [LARGE SCALE GENOMIC DNA]</scope>
    <source>
        <strain evidence="2 3">CIP 56.2</strain>
    </source>
</reference>
<keyword evidence="1" id="KW-0472">Membrane</keyword>
<evidence type="ECO:0000313" key="2">
    <source>
        <dbReference type="EMBL" id="ENV10084.1"/>
    </source>
</evidence>
<gene>
    <name evidence="2" type="ORF">F966_01256</name>
</gene>
<dbReference type="HOGENOM" id="CLU_2784478_0_0_6"/>
<dbReference type="eggNOG" id="ENOG5031I4K">
    <property type="taxonomic scope" value="Bacteria"/>
</dbReference>
<dbReference type="STRING" id="1144672.F966_01256"/>
<dbReference type="Proteomes" id="UP000013209">
    <property type="component" value="Unassembled WGS sequence"/>
</dbReference>
<accession>N8XM34</accession>
<dbReference type="AlphaFoldDB" id="N8XM34"/>
<sequence length="66" mass="7924">MMKFLIPQFSFFEFLGMLTFATIFSNYFLDRPLINMTIFILYCIFAGILSSLNFYIRYKRHTTISD</sequence>
<keyword evidence="1" id="KW-0812">Transmembrane</keyword>
<dbReference type="EMBL" id="APPH01000006">
    <property type="protein sequence ID" value="ENV10084.1"/>
    <property type="molecule type" value="Genomic_DNA"/>
</dbReference>